<reference evidence="1" key="1">
    <citation type="submission" date="2017-06" db="EMBL/GenBank/DDBJ databases">
        <title>Novel phages from South African skin metaviromes.</title>
        <authorList>
            <person name="van Zyl L.J."/>
            <person name="Abrahams Y."/>
            <person name="Stander E.A."/>
            <person name="Kirby B.M."/>
            <person name="Clavaud C."/>
            <person name="Farcet C."/>
            <person name="Breton L."/>
            <person name="Trindade M.I."/>
        </authorList>
    </citation>
    <scope>NUCLEOTIDE SEQUENCE</scope>
</reference>
<gene>
    <name evidence="1" type="ORF">10F6_4</name>
</gene>
<name>A0A2H4JD57_9CAUD</name>
<dbReference type="EMBL" id="MF417937">
    <property type="protein sequence ID" value="ASN71933.1"/>
    <property type="molecule type" value="Genomic_DNA"/>
</dbReference>
<dbReference type="Pfam" id="PF10656">
    <property type="entry name" value="DUF2483"/>
    <property type="match status" value="1"/>
</dbReference>
<protein>
    <recommendedName>
        <fullName evidence="2">DUF2483 domain-containing protein</fullName>
    </recommendedName>
</protein>
<evidence type="ECO:0008006" key="2">
    <source>
        <dbReference type="Google" id="ProtNLM"/>
    </source>
</evidence>
<evidence type="ECO:0000313" key="1">
    <source>
        <dbReference type="EMBL" id="ASN71933.1"/>
    </source>
</evidence>
<organism evidence="1">
    <name type="scientific">uncultured Caudovirales phage</name>
    <dbReference type="NCBI Taxonomy" id="2100421"/>
    <lineage>
        <taxon>Viruses</taxon>
        <taxon>Duplodnaviria</taxon>
        <taxon>Heunggongvirae</taxon>
        <taxon>Uroviricota</taxon>
        <taxon>Caudoviricetes</taxon>
        <taxon>Peduoviridae</taxon>
        <taxon>Maltschvirus</taxon>
        <taxon>Maltschvirus maltsch</taxon>
    </lineage>
</organism>
<dbReference type="InterPro" id="IPR018918">
    <property type="entry name" value="DUF2483"/>
</dbReference>
<accession>A0A2H4JD57</accession>
<proteinExistence type="predicted"/>
<sequence>MKEVITYIIKAKTDFDDLYIYNKPSGNNPKIVYTNEKSDAKEFNGMEEASIDMTKHKAIKRVYPASYDIDLEGENHG</sequence>